<accession>A0A9P3LKM6</accession>
<dbReference type="Proteomes" id="UP000703269">
    <property type="component" value="Unassembled WGS sequence"/>
</dbReference>
<reference evidence="1 2" key="1">
    <citation type="submission" date="2021-08" db="EMBL/GenBank/DDBJ databases">
        <title>Draft Genome Sequence of Phanerochaete sordida strain YK-624.</title>
        <authorList>
            <person name="Mori T."/>
            <person name="Dohra H."/>
            <person name="Suzuki T."/>
            <person name="Kawagishi H."/>
            <person name="Hirai H."/>
        </authorList>
    </citation>
    <scope>NUCLEOTIDE SEQUENCE [LARGE SCALE GENOMIC DNA]</scope>
    <source>
        <strain evidence="1 2">YK-624</strain>
    </source>
</reference>
<evidence type="ECO:0000313" key="2">
    <source>
        <dbReference type="Proteomes" id="UP000703269"/>
    </source>
</evidence>
<sequence length="96" mass="10286">MASCAGALLSRILLPSSQHRTRYPAFARSSHSATPAAAAWTARTRPTVNFARRKDTLRECLGLGVEWSAKFGPTIWLEGGGPTLACGNAGLWLTFP</sequence>
<organism evidence="1 2">
    <name type="scientific">Phanerochaete sordida</name>
    <dbReference type="NCBI Taxonomy" id="48140"/>
    <lineage>
        <taxon>Eukaryota</taxon>
        <taxon>Fungi</taxon>
        <taxon>Dikarya</taxon>
        <taxon>Basidiomycota</taxon>
        <taxon>Agaricomycotina</taxon>
        <taxon>Agaricomycetes</taxon>
        <taxon>Polyporales</taxon>
        <taxon>Phanerochaetaceae</taxon>
        <taxon>Phanerochaete</taxon>
    </lineage>
</organism>
<name>A0A9P3LKM6_9APHY</name>
<keyword evidence="2" id="KW-1185">Reference proteome</keyword>
<evidence type="ECO:0000313" key="1">
    <source>
        <dbReference type="EMBL" id="GJE98758.1"/>
    </source>
</evidence>
<proteinExistence type="predicted"/>
<protein>
    <submittedName>
        <fullName evidence="1">Uncharacterized protein</fullName>
    </submittedName>
</protein>
<dbReference type="EMBL" id="BPQB01000094">
    <property type="protein sequence ID" value="GJE98758.1"/>
    <property type="molecule type" value="Genomic_DNA"/>
</dbReference>
<gene>
    <name evidence="1" type="ORF">PsYK624_149940</name>
</gene>
<dbReference type="AlphaFoldDB" id="A0A9P3LKM6"/>
<comment type="caution">
    <text evidence="1">The sequence shown here is derived from an EMBL/GenBank/DDBJ whole genome shotgun (WGS) entry which is preliminary data.</text>
</comment>